<organism evidence="1 2">
    <name type="scientific">Anaeromyxobacter oryzae</name>
    <dbReference type="NCBI Taxonomy" id="2918170"/>
    <lineage>
        <taxon>Bacteria</taxon>
        <taxon>Pseudomonadati</taxon>
        <taxon>Myxococcota</taxon>
        <taxon>Myxococcia</taxon>
        <taxon>Myxococcales</taxon>
        <taxon>Cystobacterineae</taxon>
        <taxon>Anaeromyxobacteraceae</taxon>
        <taxon>Anaeromyxobacter</taxon>
    </lineage>
</organism>
<sequence>MKKTSGNGRAAKVRSFSATDEDAAMLDAVARYHGFSKSATLVGLVRREFWRLFPAGTGDIKPARGARVKA</sequence>
<proteinExistence type="predicted"/>
<evidence type="ECO:0000313" key="1">
    <source>
        <dbReference type="EMBL" id="BDG04903.1"/>
    </source>
</evidence>
<gene>
    <name evidence="1" type="ORF">AMOR_38990</name>
</gene>
<dbReference type="EMBL" id="AP025591">
    <property type="protein sequence ID" value="BDG04903.1"/>
    <property type="molecule type" value="Genomic_DNA"/>
</dbReference>
<reference evidence="2" key="1">
    <citation type="journal article" date="2022" name="Int. J. Syst. Evol. Microbiol.">
        <title>Anaeromyxobacter oryzae sp. nov., Anaeromyxobacter diazotrophicus sp. nov. and Anaeromyxobacter paludicola sp. nov., isolated from paddy soils.</title>
        <authorList>
            <person name="Itoh H."/>
            <person name="Xu Z."/>
            <person name="Mise K."/>
            <person name="Masuda Y."/>
            <person name="Ushijima N."/>
            <person name="Hayakawa C."/>
            <person name="Shiratori Y."/>
            <person name="Senoo K."/>
        </authorList>
    </citation>
    <scope>NUCLEOTIDE SEQUENCE [LARGE SCALE GENOMIC DNA]</scope>
    <source>
        <strain evidence="2">Red232</strain>
    </source>
</reference>
<dbReference type="RefSeq" id="WP_248353415.1">
    <property type="nucleotide sequence ID" value="NZ_AP025591.1"/>
</dbReference>
<evidence type="ECO:0000313" key="2">
    <source>
        <dbReference type="Proteomes" id="UP001162891"/>
    </source>
</evidence>
<name>A0ABM7WZI1_9BACT</name>
<dbReference type="Proteomes" id="UP001162891">
    <property type="component" value="Chromosome"/>
</dbReference>
<protein>
    <submittedName>
        <fullName evidence="1">Uncharacterized protein</fullName>
    </submittedName>
</protein>
<keyword evidence="2" id="KW-1185">Reference proteome</keyword>
<accession>A0ABM7WZI1</accession>